<name>A0ABQ8FWY3_9PEZI</name>
<sequence>TVDLNCTHCILSKTPIEHTMQAMANLKAQGKIKYLSRFEISTPTLSRTHAAQSEGSPFFIATEDLAKDLLAACGRLGVAVAACSPTPSNRTVACKYYDDDNFVERCIRRFMTRSSAGIFRRIPCGQICCTRSRARSGARPGS</sequence>
<comment type="caution">
    <text evidence="1">The sequence shown here is derived from an EMBL/GenBank/DDBJ whole genome shotgun (WGS) entry which is preliminary data.</text>
</comment>
<dbReference type="Gene3D" id="3.20.20.100">
    <property type="entry name" value="NADP-dependent oxidoreductase domain"/>
    <property type="match status" value="1"/>
</dbReference>
<gene>
    <name evidence="1" type="ORF">B0J12DRAFT_584730</name>
</gene>
<feature type="non-terminal residue" evidence="1">
    <location>
        <position position="1"/>
    </location>
</feature>
<dbReference type="Proteomes" id="UP000774617">
    <property type="component" value="Unassembled WGS sequence"/>
</dbReference>
<dbReference type="SUPFAM" id="SSF51430">
    <property type="entry name" value="NAD(P)-linked oxidoreductase"/>
    <property type="match status" value="1"/>
</dbReference>
<reference evidence="1 2" key="1">
    <citation type="journal article" date="2021" name="Nat. Commun.">
        <title>Genetic determinants of endophytism in the Arabidopsis root mycobiome.</title>
        <authorList>
            <person name="Mesny F."/>
            <person name="Miyauchi S."/>
            <person name="Thiergart T."/>
            <person name="Pickel B."/>
            <person name="Atanasova L."/>
            <person name="Karlsson M."/>
            <person name="Huettel B."/>
            <person name="Barry K.W."/>
            <person name="Haridas S."/>
            <person name="Chen C."/>
            <person name="Bauer D."/>
            <person name="Andreopoulos W."/>
            <person name="Pangilinan J."/>
            <person name="LaButti K."/>
            <person name="Riley R."/>
            <person name="Lipzen A."/>
            <person name="Clum A."/>
            <person name="Drula E."/>
            <person name="Henrissat B."/>
            <person name="Kohler A."/>
            <person name="Grigoriev I.V."/>
            <person name="Martin F.M."/>
            <person name="Hacquard S."/>
        </authorList>
    </citation>
    <scope>NUCLEOTIDE SEQUENCE [LARGE SCALE GENOMIC DNA]</scope>
    <source>
        <strain evidence="1 2">MPI-SDFR-AT-0080</strain>
    </source>
</reference>
<dbReference type="InterPro" id="IPR036812">
    <property type="entry name" value="NAD(P)_OxRdtase_dom_sf"/>
</dbReference>
<dbReference type="EMBL" id="JAGTJR010000054">
    <property type="protein sequence ID" value="KAH7026936.1"/>
    <property type="molecule type" value="Genomic_DNA"/>
</dbReference>
<evidence type="ECO:0000313" key="1">
    <source>
        <dbReference type="EMBL" id="KAH7026936.1"/>
    </source>
</evidence>
<accession>A0ABQ8FWY3</accession>
<protein>
    <submittedName>
        <fullName evidence="1">Uncharacterized protein</fullName>
    </submittedName>
</protein>
<organism evidence="1 2">
    <name type="scientific">Macrophomina phaseolina</name>
    <dbReference type="NCBI Taxonomy" id="35725"/>
    <lineage>
        <taxon>Eukaryota</taxon>
        <taxon>Fungi</taxon>
        <taxon>Dikarya</taxon>
        <taxon>Ascomycota</taxon>
        <taxon>Pezizomycotina</taxon>
        <taxon>Dothideomycetes</taxon>
        <taxon>Dothideomycetes incertae sedis</taxon>
        <taxon>Botryosphaeriales</taxon>
        <taxon>Botryosphaeriaceae</taxon>
        <taxon>Macrophomina</taxon>
    </lineage>
</organism>
<keyword evidence="2" id="KW-1185">Reference proteome</keyword>
<proteinExistence type="predicted"/>
<evidence type="ECO:0000313" key="2">
    <source>
        <dbReference type="Proteomes" id="UP000774617"/>
    </source>
</evidence>